<dbReference type="InterPro" id="IPR006108">
    <property type="entry name" value="3HC_DH_C"/>
</dbReference>
<dbReference type="AlphaFoldDB" id="A0AAJ1ICN3"/>
<dbReference type="Gene3D" id="1.10.1040.10">
    <property type="entry name" value="N-(1-d-carboxylethyl)-l-norvaline Dehydrogenase, domain 2"/>
    <property type="match status" value="1"/>
</dbReference>
<feature type="domain" description="3-hydroxyacyl-CoA dehydrogenase C-terminal" evidence="4">
    <location>
        <begin position="186"/>
        <end position="282"/>
    </location>
</feature>
<dbReference type="Pfam" id="PF00725">
    <property type="entry name" value="3HCDH"/>
    <property type="match status" value="1"/>
</dbReference>
<comment type="similarity">
    <text evidence="1">Belongs to the 3-hydroxyacyl-CoA dehydrogenase family.</text>
</comment>
<dbReference type="GO" id="GO:0008691">
    <property type="term" value="F:3-hydroxybutyryl-CoA dehydrogenase activity"/>
    <property type="evidence" value="ECO:0007669"/>
    <property type="project" value="UniProtKB-EC"/>
</dbReference>
<evidence type="ECO:0000259" key="4">
    <source>
        <dbReference type="Pfam" id="PF00725"/>
    </source>
</evidence>
<dbReference type="InterPro" id="IPR008927">
    <property type="entry name" value="6-PGluconate_DH-like_C_sf"/>
</dbReference>
<dbReference type="InterPro" id="IPR006176">
    <property type="entry name" value="3-OHacyl-CoA_DH_NAD-bd"/>
</dbReference>
<dbReference type="PIRSF" id="PIRSF000105">
    <property type="entry name" value="HCDH"/>
    <property type="match status" value="1"/>
</dbReference>
<dbReference type="NCBIfam" id="NF004474">
    <property type="entry name" value="PRK05808.1"/>
    <property type="match status" value="1"/>
</dbReference>
<dbReference type="InterPro" id="IPR013328">
    <property type="entry name" value="6PGD_dom2"/>
</dbReference>
<dbReference type="EC" id="1.1.1.157" evidence="6"/>
<organism evidence="6 7">
    <name type="scientific">Candidatus Thalassospirochaeta sargassi</name>
    <dbReference type="NCBI Taxonomy" id="3119039"/>
    <lineage>
        <taxon>Bacteria</taxon>
        <taxon>Pseudomonadati</taxon>
        <taxon>Spirochaetota</taxon>
        <taxon>Spirochaetia</taxon>
        <taxon>Spirochaetales</taxon>
        <taxon>Spirochaetaceae</taxon>
        <taxon>Candidatus Thalassospirochaeta</taxon>
    </lineage>
</organism>
<dbReference type="PANTHER" id="PTHR48075">
    <property type="entry name" value="3-HYDROXYACYL-COA DEHYDROGENASE FAMILY PROTEIN"/>
    <property type="match status" value="1"/>
</dbReference>
<dbReference type="FunFam" id="3.40.50.720:FF:000009">
    <property type="entry name" value="Fatty oxidation complex, alpha subunit"/>
    <property type="match status" value="1"/>
</dbReference>
<dbReference type="SUPFAM" id="SSF48179">
    <property type="entry name" value="6-phosphogluconate dehydrogenase C-terminal domain-like"/>
    <property type="match status" value="1"/>
</dbReference>
<dbReference type="InterPro" id="IPR022694">
    <property type="entry name" value="3-OHacyl-CoA_DH"/>
</dbReference>
<evidence type="ECO:0000313" key="7">
    <source>
        <dbReference type="Proteomes" id="UP001221217"/>
    </source>
</evidence>
<evidence type="ECO:0000259" key="5">
    <source>
        <dbReference type="Pfam" id="PF02737"/>
    </source>
</evidence>
<feature type="domain" description="3-hydroxyacyl-CoA dehydrogenase NAD binding" evidence="5">
    <location>
        <begin position="6"/>
        <end position="183"/>
    </location>
</feature>
<dbReference type="Gene3D" id="3.40.50.720">
    <property type="entry name" value="NAD(P)-binding Rossmann-like Domain"/>
    <property type="match status" value="1"/>
</dbReference>
<feature type="site" description="Important for catalytic activity" evidence="3">
    <location>
        <position position="140"/>
    </location>
</feature>
<dbReference type="PANTHER" id="PTHR48075:SF5">
    <property type="entry name" value="3-HYDROXYBUTYRYL-COA DEHYDROGENASE"/>
    <property type="match status" value="1"/>
</dbReference>
<accession>A0AAJ1ICN3</accession>
<sequence>MNINNAGVYGGGTMGAGIVQVFAAAGLKTVLVSVVDGELERAIAGITKNLERLVAKDKITAEKKDSVLANITTSSDLKDFKDCEIVVEAILEDRDLKKTSFKAISEIVSDNCIIATNTSTISITELAKAVDKPERFIGMHFMNPAPVMKLIEVIEALQTNEETSKAVMELSEQIGKTGVLVKDSPGFVLNRILIPVINEGIGCLADGIASPAQIDEIMKLGANHPIGPLALGDLVGLDVCLKVMEVLYDDFGDPKYRPSPLLRRMVSAGYLGRKTGKGFYDYSK</sequence>
<dbReference type="SUPFAM" id="SSF51735">
    <property type="entry name" value="NAD(P)-binding Rossmann-fold domains"/>
    <property type="match status" value="1"/>
</dbReference>
<gene>
    <name evidence="6" type="ORF">PQJ61_00875</name>
</gene>
<dbReference type="InterPro" id="IPR036291">
    <property type="entry name" value="NAD(P)-bd_dom_sf"/>
</dbReference>
<evidence type="ECO:0000256" key="2">
    <source>
        <dbReference type="ARBA" id="ARBA00023002"/>
    </source>
</evidence>
<protein>
    <submittedName>
        <fullName evidence="6">3-hydroxybutyryl-CoA dehydrogenase</fullName>
        <ecNumber evidence="6">1.1.1.157</ecNumber>
    </submittedName>
</protein>
<dbReference type="PROSITE" id="PS00067">
    <property type="entry name" value="3HCDH"/>
    <property type="match status" value="1"/>
</dbReference>
<dbReference type="Proteomes" id="UP001221217">
    <property type="component" value="Unassembled WGS sequence"/>
</dbReference>
<evidence type="ECO:0000313" key="6">
    <source>
        <dbReference type="EMBL" id="MDC7225297.1"/>
    </source>
</evidence>
<dbReference type="Pfam" id="PF02737">
    <property type="entry name" value="3HCDH_N"/>
    <property type="match status" value="1"/>
</dbReference>
<name>A0AAJ1ICN3_9SPIO</name>
<comment type="caution">
    <text evidence="6">The sequence shown here is derived from an EMBL/GenBank/DDBJ whole genome shotgun (WGS) entry which is preliminary data.</text>
</comment>
<dbReference type="EMBL" id="JAQQAL010000005">
    <property type="protein sequence ID" value="MDC7225297.1"/>
    <property type="molecule type" value="Genomic_DNA"/>
</dbReference>
<dbReference type="GO" id="GO:0070403">
    <property type="term" value="F:NAD+ binding"/>
    <property type="evidence" value="ECO:0007669"/>
    <property type="project" value="InterPro"/>
</dbReference>
<evidence type="ECO:0000256" key="3">
    <source>
        <dbReference type="PIRSR" id="PIRSR000105-1"/>
    </source>
</evidence>
<evidence type="ECO:0000256" key="1">
    <source>
        <dbReference type="ARBA" id="ARBA00009463"/>
    </source>
</evidence>
<reference evidence="6 7" key="1">
    <citation type="submission" date="2022-12" db="EMBL/GenBank/DDBJ databases">
        <title>Metagenome assembled genome from gulf of manar.</title>
        <authorList>
            <person name="Kohli P."/>
            <person name="Pk S."/>
            <person name="Venkata Ramana C."/>
            <person name="Sasikala C."/>
        </authorList>
    </citation>
    <scope>NUCLEOTIDE SEQUENCE [LARGE SCALE GENOMIC DNA]</scope>
    <source>
        <strain evidence="6">JB008</strain>
    </source>
</reference>
<dbReference type="GO" id="GO:0006635">
    <property type="term" value="P:fatty acid beta-oxidation"/>
    <property type="evidence" value="ECO:0007669"/>
    <property type="project" value="TreeGrafter"/>
</dbReference>
<keyword evidence="2 6" id="KW-0560">Oxidoreductase</keyword>
<dbReference type="InterPro" id="IPR006180">
    <property type="entry name" value="3-OHacyl-CoA_DH_CS"/>
</dbReference>
<proteinExistence type="inferred from homology"/>